<dbReference type="EMBL" id="BAABUJ010000030">
    <property type="protein sequence ID" value="GAA5803753.1"/>
    <property type="molecule type" value="Genomic_DNA"/>
</dbReference>
<protein>
    <submittedName>
        <fullName evidence="1">Uncharacterized protein</fullName>
    </submittedName>
</protein>
<dbReference type="Proteomes" id="UP001476247">
    <property type="component" value="Unassembled WGS sequence"/>
</dbReference>
<gene>
    <name evidence="1" type="ORF">HPULCUR_009237</name>
</gene>
<evidence type="ECO:0000313" key="1">
    <source>
        <dbReference type="EMBL" id="GAA5803753.1"/>
    </source>
</evidence>
<keyword evidence="2" id="KW-1185">Reference proteome</keyword>
<evidence type="ECO:0000313" key="2">
    <source>
        <dbReference type="Proteomes" id="UP001476247"/>
    </source>
</evidence>
<name>A0ABP9YAY6_9FUNG</name>
<organism evidence="1 2">
    <name type="scientific">Helicostylum pulchrum</name>
    <dbReference type="NCBI Taxonomy" id="562976"/>
    <lineage>
        <taxon>Eukaryota</taxon>
        <taxon>Fungi</taxon>
        <taxon>Fungi incertae sedis</taxon>
        <taxon>Mucoromycota</taxon>
        <taxon>Mucoromycotina</taxon>
        <taxon>Mucoromycetes</taxon>
        <taxon>Mucorales</taxon>
        <taxon>Mucorineae</taxon>
        <taxon>Mucoraceae</taxon>
        <taxon>Helicostylum</taxon>
    </lineage>
</organism>
<comment type="caution">
    <text evidence="1">The sequence shown here is derived from an EMBL/GenBank/DDBJ whole genome shotgun (WGS) entry which is preliminary data.</text>
</comment>
<sequence length="174" mass="19879">MESRTGSFLGYMYNHFKNLKDSFKDYQAYASGYDPHQCAHYAKDSEFEPYYNPSTVTDSTERLLKTSVSPKERMMTLANTITDNVTHTFAYGAFAVANYLYPKKNGSSDEYDNDEYDTDILSRATCIDENGVQYPPAKPVDDSWGIIDSDNLSVEFKCTNPPPKPSRWVIKLRK</sequence>
<accession>A0ABP9YAY6</accession>
<proteinExistence type="predicted"/>
<reference evidence="1 2" key="1">
    <citation type="submission" date="2024-04" db="EMBL/GenBank/DDBJ databases">
        <title>genome sequences of Mucor flavus KT1a and Helicostylum pulchrum KT1b strains isolation_sourced from the surface of a dry-aged beef.</title>
        <authorList>
            <person name="Toyotome T."/>
            <person name="Hosono M."/>
            <person name="Torimaru M."/>
            <person name="Fukuda K."/>
            <person name="Mikami N."/>
        </authorList>
    </citation>
    <scope>NUCLEOTIDE SEQUENCE [LARGE SCALE GENOMIC DNA]</scope>
    <source>
        <strain evidence="1 2">KT1b</strain>
    </source>
</reference>